<gene>
    <name evidence="2" type="ORF">GCM10009535_42000</name>
</gene>
<evidence type="ECO:0000256" key="1">
    <source>
        <dbReference type="SAM" id="Phobius"/>
    </source>
</evidence>
<comment type="caution">
    <text evidence="2">The sequence shown here is derived from an EMBL/GenBank/DDBJ whole genome shotgun (WGS) entry which is preliminary data.</text>
</comment>
<keyword evidence="3" id="KW-1185">Reference proteome</keyword>
<dbReference type="EMBL" id="BAAAGU010000045">
    <property type="protein sequence ID" value="GAA0658349.1"/>
    <property type="molecule type" value="Genomic_DNA"/>
</dbReference>
<reference evidence="2 3" key="1">
    <citation type="journal article" date="2019" name="Int. J. Syst. Evol. Microbiol.">
        <title>The Global Catalogue of Microorganisms (GCM) 10K type strain sequencing project: providing services to taxonomists for standard genome sequencing and annotation.</title>
        <authorList>
            <consortium name="The Broad Institute Genomics Platform"/>
            <consortium name="The Broad Institute Genome Sequencing Center for Infectious Disease"/>
            <person name="Wu L."/>
            <person name="Ma J."/>
        </authorList>
    </citation>
    <scope>NUCLEOTIDE SEQUENCE [LARGE SCALE GENOMIC DNA]</scope>
    <source>
        <strain evidence="2 3">JCM 10367</strain>
    </source>
</reference>
<proteinExistence type="predicted"/>
<sequence length="137" mass="14743">MPPLGRTSAAEAAGMSSAAEAAGCRYTRETTAPMDHTDGPEQQEAPGFSPVQYIVPYLSLVTGNAGVQKTSLDERPMLFWVFTAIAALGMLSTVMELRRMHTAHRRSPLPRWTRFSGLLLALFGAYVVRCVGVGISG</sequence>
<keyword evidence="1" id="KW-1133">Transmembrane helix</keyword>
<feature type="transmembrane region" description="Helical" evidence="1">
    <location>
        <begin position="77"/>
        <end position="94"/>
    </location>
</feature>
<evidence type="ECO:0008006" key="4">
    <source>
        <dbReference type="Google" id="ProtNLM"/>
    </source>
</evidence>
<dbReference type="Proteomes" id="UP001500724">
    <property type="component" value="Unassembled WGS sequence"/>
</dbReference>
<evidence type="ECO:0000313" key="3">
    <source>
        <dbReference type="Proteomes" id="UP001500724"/>
    </source>
</evidence>
<name>A0ABN1HLZ3_9ACTN</name>
<protein>
    <recommendedName>
        <fullName evidence="4">DUF202 domain-containing protein</fullName>
    </recommendedName>
</protein>
<keyword evidence="1" id="KW-0812">Transmembrane</keyword>
<keyword evidence="1" id="KW-0472">Membrane</keyword>
<accession>A0ABN1HLZ3</accession>
<organism evidence="2 3">
    <name type="scientific">Streptomyces thermocarboxydovorans</name>
    <dbReference type="NCBI Taxonomy" id="59298"/>
    <lineage>
        <taxon>Bacteria</taxon>
        <taxon>Bacillati</taxon>
        <taxon>Actinomycetota</taxon>
        <taxon>Actinomycetes</taxon>
        <taxon>Kitasatosporales</taxon>
        <taxon>Streptomycetaceae</taxon>
        <taxon>Streptomyces</taxon>
    </lineage>
</organism>
<evidence type="ECO:0000313" key="2">
    <source>
        <dbReference type="EMBL" id="GAA0658349.1"/>
    </source>
</evidence>
<feature type="transmembrane region" description="Helical" evidence="1">
    <location>
        <begin position="115"/>
        <end position="135"/>
    </location>
</feature>